<name>A0A2K2DLZ5_BRADI</name>
<protein>
    <submittedName>
        <fullName evidence="1 2">Uncharacterized protein</fullName>
    </submittedName>
</protein>
<dbReference type="InParanoid" id="A0A2K2DLZ5"/>
<accession>A0A2K2DLZ5</accession>
<gene>
    <name evidence="1" type="ORF">BRADI_1g29663v3</name>
</gene>
<organism evidence="1">
    <name type="scientific">Brachypodium distachyon</name>
    <name type="common">Purple false brome</name>
    <name type="synonym">Trachynia distachya</name>
    <dbReference type="NCBI Taxonomy" id="15368"/>
    <lineage>
        <taxon>Eukaryota</taxon>
        <taxon>Viridiplantae</taxon>
        <taxon>Streptophyta</taxon>
        <taxon>Embryophyta</taxon>
        <taxon>Tracheophyta</taxon>
        <taxon>Spermatophyta</taxon>
        <taxon>Magnoliopsida</taxon>
        <taxon>Liliopsida</taxon>
        <taxon>Poales</taxon>
        <taxon>Poaceae</taxon>
        <taxon>BOP clade</taxon>
        <taxon>Pooideae</taxon>
        <taxon>Stipodae</taxon>
        <taxon>Brachypodieae</taxon>
        <taxon>Brachypodium</taxon>
    </lineage>
</organism>
<dbReference type="EnsemblPlants" id="PNT75299">
    <property type="protein sequence ID" value="PNT75299"/>
    <property type="gene ID" value="BRADI_1g29663v3"/>
</dbReference>
<sequence length="128" mass="14627">MVRLIRDLSVEVRGRSIEPSRSSPTPHGHGPFARFPQSRTVLLRCLHVVARGSAIPISFIHQIRYTTCIMHGLVQLHLIQRTASAKGSTKFHPLRRCIEEVELKCRKKEKRYTGLASVIKIKRSKHNL</sequence>
<evidence type="ECO:0000313" key="1">
    <source>
        <dbReference type="EMBL" id="PNT75299.1"/>
    </source>
</evidence>
<dbReference type="Proteomes" id="UP000008810">
    <property type="component" value="Chromosome 1"/>
</dbReference>
<dbReference type="AlphaFoldDB" id="A0A2K2DLZ5"/>
<proteinExistence type="predicted"/>
<dbReference type="EMBL" id="CM000880">
    <property type="protein sequence ID" value="PNT75299.1"/>
    <property type="molecule type" value="Genomic_DNA"/>
</dbReference>
<evidence type="ECO:0000313" key="3">
    <source>
        <dbReference type="Proteomes" id="UP000008810"/>
    </source>
</evidence>
<keyword evidence="3" id="KW-1185">Reference proteome</keyword>
<dbReference type="ExpressionAtlas" id="A0A2K2DLZ5">
    <property type="expression patterns" value="baseline"/>
</dbReference>
<reference evidence="1 2" key="1">
    <citation type="journal article" date="2010" name="Nature">
        <title>Genome sequencing and analysis of the model grass Brachypodium distachyon.</title>
        <authorList>
            <consortium name="International Brachypodium Initiative"/>
        </authorList>
    </citation>
    <scope>NUCLEOTIDE SEQUENCE [LARGE SCALE GENOMIC DNA]</scope>
    <source>
        <strain evidence="1 2">Bd21</strain>
    </source>
</reference>
<reference evidence="1" key="2">
    <citation type="submission" date="2017-06" db="EMBL/GenBank/DDBJ databases">
        <title>WGS assembly of Brachypodium distachyon.</title>
        <authorList>
            <consortium name="The International Brachypodium Initiative"/>
            <person name="Lucas S."/>
            <person name="Harmon-Smith M."/>
            <person name="Lail K."/>
            <person name="Tice H."/>
            <person name="Grimwood J."/>
            <person name="Bruce D."/>
            <person name="Barry K."/>
            <person name="Shu S."/>
            <person name="Lindquist E."/>
            <person name="Wang M."/>
            <person name="Pitluck S."/>
            <person name="Vogel J.P."/>
            <person name="Garvin D.F."/>
            <person name="Mockler T.C."/>
            <person name="Schmutz J."/>
            <person name="Rokhsar D."/>
            <person name="Bevan M.W."/>
        </authorList>
    </citation>
    <scope>NUCLEOTIDE SEQUENCE</scope>
    <source>
        <strain evidence="1">Bd21</strain>
    </source>
</reference>
<reference evidence="2" key="3">
    <citation type="submission" date="2018-08" db="UniProtKB">
        <authorList>
            <consortium name="EnsemblPlants"/>
        </authorList>
    </citation>
    <scope>IDENTIFICATION</scope>
    <source>
        <strain evidence="2">cv. Bd21</strain>
    </source>
</reference>
<evidence type="ECO:0000313" key="2">
    <source>
        <dbReference type="EnsemblPlants" id="PNT75299"/>
    </source>
</evidence>
<dbReference type="Gramene" id="PNT75299">
    <property type="protein sequence ID" value="PNT75299"/>
    <property type="gene ID" value="BRADI_1g29663v3"/>
</dbReference>